<feature type="region of interest" description="Disordered" evidence="1">
    <location>
        <begin position="1"/>
        <end position="23"/>
    </location>
</feature>
<evidence type="ECO:0000313" key="2">
    <source>
        <dbReference type="EMBL" id="CCM18086.1"/>
    </source>
</evidence>
<dbReference type="EMBL" id="CALQ01001496">
    <property type="protein sequence ID" value="CCM18086.1"/>
    <property type="molecule type" value="Genomic_DNA"/>
</dbReference>
<evidence type="ECO:0000256" key="1">
    <source>
        <dbReference type="SAM" id="MobiDB-lite"/>
    </source>
</evidence>
<feature type="region of interest" description="Disordered" evidence="1">
    <location>
        <begin position="575"/>
        <end position="614"/>
    </location>
</feature>
<reference evidence="2" key="1">
    <citation type="submission" date="2012-08" db="EMBL/GenBank/DDBJ databases">
        <title>Comparative genomics of metastatic and non-metastatic Leishmania guyanensis provides insights into polygenic factors involved in Leishmania RNA virus infection.</title>
        <authorList>
            <person name="Smith D."/>
            <person name="Hertz-Fowler C."/>
            <person name="Martin R."/>
            <person name="Dickens N."/>
            <person name="Fasel N."/>
            <person name="Falquet L."/>
            <person name="Beverley S."/>
            <person name="Zangger H."/>
            <person name="Calderon-Copete S."/>
            <person name="Mottram J."/>
            <person name="Xenarios I."/>
        </authorList>
    </citation>
    <scope>NUCLEOTIDE SEQUENCE</scope>
    <source>
        <strain evidence="2">MHOM/BR/75/M4147/SSU:IR2SAT-LUC</strain>
    </source>
</reference>
<feature type="region of interest" description="Disordered" evidence="1">
    <location>
        <begin position="460"/>
        <end position="481"/>
    </location>
</feature>
<name>A0A1E1J3C6_LEIGU</name>
<proteinExistence type="predicted"/>
<dbReference type="AlphaFoldDB" id="A0A1E1J3C6"/>
<gene>
    <name evidence="2" type="primary">LgM4147LRVhigh.32.01860.00160</name>
    <name evidence="2" type="ORF">BN36_3255750</name>
</gene>
<feature type="region of interest" description="Disordered" evidence="1">
    <location>
        <begin position="273"/>
        <end position="300"/>
    </location>
</feature>
<feature type="compositionally biased region" description="Basic and acidic residues" evidence="1">
    <location>
        <begin position="460"/>
        <end position="470"/>
    </location>
</feature>
<protein>
    <submittedName>
        <fullName evidence="2">Uncharacterized protein</fullName>
    </submittedName>
</protein>
<organism evidence="2">
    <name type="scientific">Leishmania guyanensis</name>
    <dbReference type="NCBI Taxonomy" id="5670"/>
    <lineage>
        <taxon>Eukaryota</taxon>
        <taxon>Discoba</taxon>
        <taxon>Euglenozoa</taxon>
        <taxon>Kinetoplastea</taxon>
        <taxon>Metakinetoplastina</taxon>
        <taxon>Trypanosomatida</taxon>
        <taxon>Trypanosomatidae</taxon>
        <taxon>Leishmaniinae</taxon>
        <taxon>Leishmania</taxon>
        <taxon>Leishmania guyanensis species complex</taxon>
    </lineage>
</organism>
<sequence length="614" mass="64446">MTPDRCKSRPLASRGAATSPSPSGTVAFFSESPVPLPSLDALRTSDVLVRAYYVSLAPTLPTALPVADTSSVKAYVPPASILAAAGELETTGEIFCAAVAREVVEAAANLFASRSLDRLVGAYTACAAWDDMRDVVATSFLLQDHREGVAVAHCPGFLLVDTAAPPNSKNSAIPTTSAPTPLFLRSAFSLAGVSTRAPSCALTLLSSTTPSPLTACHQRSSKPMHLPCPMPPASVPMDAYCRYVMAVEEGPVPPRALDTVPPSHCSGVARVRGTKKSALHSDKRTAALSAAPSLSPSPPAPASFKRFKCAKRMGVKCLTGASLDSALPAGGEIAPASSVQEHFSDALTTAMRQALPSLFADNVECLPHVERCVVRVIDTNDSNAQLGGGKTERKRVFKASPRNGGAVLVVEQDELLNMERARVVLPRSDRCRDGVVCRVTPSSCGADAAMEEDAALAKFPTKDSDEEPPRRVRGTKRQTSGKIAAQAKEMNLAREAWTSSFYTTVNASEEIPLQDQVEVYPSAGVTVMEVNASASASPLLRRSNKAGGGNTVVASGGEFVVPADRMALCSFADKRPAARKGNGHVARTQQPQRGNTRAARPTKAALPGAPCSEH</sequence>
<accession>A0A1E1J3C6</accession>